<dbReference type="Pfam" id="PF21900">
    <property type="entry name" value="DUF6920"/>
    <property type="match status" value="1"/>
</dbReference>
<evidence type="ECO:0000313" key="2">
    <source>
        <dbReference type="Proteomes" id="UP001172142"/>
    </source>
</evidence>
<comment type="caution">
    <text evidence="1">The sequence shown here is derived from an EMBL/GenBank/DDBJ whole genome shotgun (WGS) entry which is preliminary data.</text>
</comment>
<dbReference type="RefSeq" id="WP_301856736.1">
    <property type="nucleotide sequence ID" value="NZ_JAUJWU010000003.1"/>
</dbReference>
<reference evidence="1 2" key="1">
    <citation type="submission" date="2023-07" db="EMBL/GenBank/DDBJ databases">
        <title>Novel species in genus Planococcus.</title>
        <authorList>
            <person name="Ning S."/>
        </authorList>
    </citation>
    <scope>NUCLEOTIDE SEQUENCE [LARGE SCALE GENOMIC DNA]</scope>
    <source>
        <strain evidence="1 2">N017</strain>
    </source>
</reference>
<gene>
    <name evidence="1" type="ORF">QWY13_11620</name>
</gene>
<evidence type="ECO:0000313" key="1">
    <source>
        <dbReference type="EMBL" id="MDN7246133.1"/>
    </source>
</evidence>
<keyword evidence="2" id="KW-1185">Reference proteome</keyword>
<protein>
    <submittedName>
        <fullName evidence="1">Uncharacterized protein</fullName>
    </submittedName>
</protein>
<sequence>MRKKVAISLSVVAVAALYKGALWNFSSQSKKQIEQQLAKVPDAEPQKVTEEMLEQLPAPVQKWLANAGIVGKDQIRTIFLRQTGWMRLKPEQQEWTKAEAEQTITTDPPSFTWTVKMNMLPFIQIVGRDSFEAGKAELLIKAAGLFPVAREADNDKTDQSALQRYLMEVSWYPTAAISPYIKWEEIDGNTAKATMDYQGVSGSATYHFKEDGELEKIIALRYKDSSPEAPLVPCVAEIKEHHSAGGIKVPSKVEITWQLEEGDFTWYKFEVHAAEFDPIQAVKNTPL</sequence>
<name>A0ABT8NE25_9BACL</name>
<dbReference type="Proteomes" id="UP001172142">
    <property type="component" value="Unassembled WGS sequence"/>
</dbReference>
<dbReference type="InterPro" id="IPR054213">
    <property type="entry name" value="DUF6920"/>
</dbReference>
<dbReference type="EMBL" id="JAUJWU010000003">
    <property type="protein sequence ID" value="MDN7246133.1"/>
    <property type="molecule type" value="Genomic_DNA"/>
</dbReference>
<organism evidence="1 2">
    <name type="scientific">Planococcus shenhongbingii</name>
    <dbReference type="NCBI Taxonomy" id="3058398"/>
    <lineage>
        <taxon>Bacteria</taxon>
        <taxon>Bacillati</taxon>
        <taxon>Bacillota</taxon>
        <taxon>Bacilli</taxon>
        <taxon>Bacillales</taxon>
        <taxon>Caryophanaceae</taxon>
        <taxon>Planococcus</taxon>
    </lineage>
</organism>
<proteinExistence type="predicted"/>
<accession>A0ABT8NE25</accession>